<dbReference type="GeneID" id="25917932"/>
<feature type="non-terminal residue" evidence="3">
    <location>
        <position position="1"/>
    </location>
</feature>
<dbReference type="InterPro" id="IPR016039">
    <property type="entry name" value="Thiolase-like"/>
</dbReference>
<evidence type="ECO:0000256" key="1">
    <source>
        <dbReference type="ARBA" id="ARBA00022679"/>
    </source>
</evidence>
<dbReference type="Proteomes" id="UP000054560">
    <property type="component" value="Unassembled WGS sequence"/>
</dbReference>
<gene>
    <name evidence="3" type="ORF">SARC_17428</name>
</gene>
<reference evidence="3 4" key="1">
    <citation type="submission" date="2011-02" db="EMBL/GenBank/DDBJ databases">
        <title>The Genome Sequence of Sphaeroforma arctica JP610.</title>
        <authorList>
            <consortium name="The Broad Institute Genome Sequencing Platform"/>
            <person name="Russ C."/>
            <person name="Cuomo C."/>
            <person name="Young S.K."/>
            <person name="Zeng Q."/>
            <person name="Gargeya S."/>
            <person name="Alvarado L."/>
            <person name="Berlin A."/>
            <person name="Chapman S.B."/>
            <person name="Chen Z."/>
            <person name="Freedman E."/>
            <person name="Gellesch M."/>
            <person name="Goldberg J."/>
            <person name="Griggs A."/>
            <person name="Gujja S."/>
            <person name="Heilman E."/>
            <person name="Heiman D."/>
            <person name="Howarth C."/>
            <person name="Mehta T."/>
            <person name="Neiman D."/>
            <person name="Pearson M."/>
            <person name="Roberts A."/>
            <person name="Saif S."/>
            <person name="Shea T."/>
            <person name="Shenoy N."/>
            <person name="Sisk P."/>
            <person name="Stolte C."/>
            <person name="Sykes S."/>
            <person name="White J."/>
            <person name="Yandava C."/>
            <person name="Burger G."/>
            <person name="Gray M.W."/>
            <person name="Holland P.W.H."/>
            <person name="King N."/>
            <person name="Lang F.B.F."/>
            <person name="Roger A.J."/>
            <person name="Ruiz-Trillo I."/>
            <person name="Haas B."/>
            <person name="Nusbaum C."/>
            <person name="Birren B."/>
        </authorList>
    </citation>
    <scope>NUCLEOTIDE SEQUENCE [LARGE SCALE GENOMIC DNA]</scope>
    <source>
        <strain evidence="3 4">JP610</strain>
    </source>
</reference>
<dbReference type="EMBL" id="KQ252305">
    <property type="protein sequence ID" value="KNC70051.1"/>
    <property type="molecule type" value="Genomic_DNA"/>
</dbReference>
<dbReference type="PANTHER" id="PTHR43323:SF2">
    <property type="entry name" value="HYDROXYMETHYLGLUTARYL-COA SYNTHASE"/>
    <property type="match status" value="1"/>
</dbReference>
<dbReference type="GO" id="GO:0006084">
    <property type="term" value="P:acetyl-CoA metabolic process"/>
    <property type="evidence" value="ECO:0007669"/>
    <property type="project" value="TreeGrafter"/>
</dbReference>
<evidence type="ECO:0000259" key="2">
    <source>
        <dbReference type="Pfam" id="PF01154"/>
    </source>
</evidence>
<keyword evidence="1" id="KW-0808">Transferase</keyword>
<dbReference type="Gene3D" id="3.40.47.10">
    <property type="match status" value="1"/>
</dbReference>
<dbReference type="eggNOG" id="KOG1393">
    <property type="taxonomic scope" value="Eukaryota"/>
</dbReference>
<organism evidence="3 4">
    <name type="scientific">Sphaeroforma arctica JP610</name>
    <dbReference type="NCBI Taxonomy" id="667725"/>
    <lineage>
        <taxon>Eukaryota</taxon>
        <taxon>Ichthyosporea</taxon>
        <taxon>Ichthyophonida</taxon>
        <taxon>Sphaeroforma</taxon>
    </lineage>
</organism>
<feature type="domain" description="Hydroxymethylglutaryl-coenzyme A synthase N-terminal" evidence="2">
    <location>
        <begin position="18"/>
        <end position="81"/>
    </location>
</feature>
<name>A0A0L0F066_9EUKA</name>
<feature type="non-terminal residue" evidence="3">
    <location>
        <position position="81"/>
    </location>
</feature>
<dbReference type="Pfam" id="PF01154">
    <property type="entry name" value="HMG_CoA_synt_N"/>
    <property type="match status" value="1"/>
</dbReference>
<dbReference type="GO" id="GO:0010142">
    <property type="term" value="P:farnesyl diphosphate biosynthetic process, mevalonate pathway"/>
    <property type="evidence" value="ECO:0007669"/>
    <property type="project" value="TreeGrafter"/>
</dbReference>
<dbReference type="AlphaFoldDB" id="A0A0L0F066"/>
<accession>A0A0L0F066</accession>
<dbReference type="STRING" id="667725.A0A0L0F066"/>
<dbReference type="GO" id="GO:0004421">
    <property type="term" value="F:hydroxymethylglutaryl-CoA synthase activity"/>
    <property type="evidence" value="ECO:0007669"/>
    <property type="project" value="TreeGrafter"/>
</dbReference>
<sequence length="81" mass="9117">VISCTARHDSILPINLMVKLYDDNFSEKQDSVTTGKYTIGLGQDHMAYCTDLEDIHSIALTVTSRLMRRAVIGYNKIGRLE</sequence>
<dbReference type="PANTHER" id="PTHR43323">
    <property type="entry name" value="3-HYDROXY-3-METHYLGLUTARYL COENZYME A SYNTHASE"/>
    <property type="match status" value="1"/>
</dbReference>
<protein>
    <recommendedName>
        <fullName evidence="2">Hydroxymethylglutaryl-coenzyme A synthase N-terminal domain-containing protein</fullName>
    </recommendedName>
</protein>
<dbReference type="RefSeq" id="XP_014143953.1">
    <property type="nucleotide sequence ID" value="XM_014288478.1"/>
</dbReference>
<dbReference type="InterPro" id="IPR013528">
    <property type="entry name" value="HMG_CoA_synth_N"/>
</dbReference>
<keyword evidence="4" id="KW-1185">Reference proteome</keyword>
<proteinExistence type="predicted"/>
<evidence type="ECO:0000313" key="4">
    <source>
        <dbReference type="Proteomes" id="UP000054560"/>
    </source>
</evidence>
<evidence type="ECO:0000313" key="3">
    <source>
        <dbReference type="EMBL" id="KNC70051.1"/>
    </source>
</evidence>
<dbReference type="OrthoDB" id="1269963at2759"/>